<comment type="caution">
    <text evidence="3">The sequence shown here is derived from an EMBL/GenBank/DDBJ whole genome shotgun (WGS) entry which is preliminary data.</text>
</comment>
<name>A0A9Q4PV68_9EURY</name>
<feature type="transmembrane region" description="Helical" evidence="1">
    <location>
        <begin position="77"/>
        <end position="99"/>
    </location>
</feature>
<feature type="transmembrane region" description="Helical" evidence="1">
    <location>
        <begin position="7"/>
        <end position="28"/>
    </location>
</feature>
<protein>
    <submittedName>
        <fullName evidence="3">Acyltransferase</fullName>
    </submittedName>
</protein>
<evidence type="ECO:0000256" key="1">
    <source>
        <dbReference type="SAM" id="Phobius"/>
    </source>
</evidence>
<dbReference type="EMBL" id="JAKELO010000002">
    <property type="protein sequence ID" value="MDE4907284.1"/>
    <property type="molecule type" value="Genomic_DNA"/>
</dbReference>
<dbReference type="Pfam" id="PF01757">
    <property type="entry name" value="Acyl_transf_3"/>
    <property type="match status" value="1"/>
</dbReference>
<keyword evidence="4" id="KW-1185">Reference proteome</keyword>
<feature type="transmembrane region" description="Helical" evidence="1">
    <location>
        <begin position="164"/>
        <end position="181"/>
    </location>
</feature>
<dbReference type="PANTHER" id="PTHR23028">
    <property type="entry name" value="ACETYLTRANSFERASE"/>
    <property type="match status" value="1"/>
</dbReference>
<sequence>MDILRIIAVQLVLIGHGIALCGIFEFLQPPNFPYIQNIGVVIFFILSGFLITYSTVRKINNKGYSFKEYFIDRFSRIYAGLIPALLFILLLDYIFQIMFPENYIYYSSYNVFTLISNLFMLQNYPLLPFVATFGTGRPLWTLAIEWWIYMFFGWIIFRTVSKHINYKYLFVLFIFSIVPIYNLFGCIGGGLFLTWIFGMGIFVLLNESYLNINKLQTCLGLIICLIGSTTSIVICKLNVYNPYFGFFISISILLILYLFSKKKNQKNKKNAIVHLFAGYSYTLYLIHYSIFSFLVNFQESISTTLIFILGFLLSNICALFLAIPGEMKYRKLSAYLKRIYL</sequence>
<reference evidence="3" key="1">
    <citation type="submission" date="2022-01" db="EMBL/GenBank/DDBJ databases">
        <title>Draft genome of Methanogenium marinum DSM 15558.</title>
        <authorList>
            <person name="Chen S.-C."/>
            <person name="You Y.-T."/>
        </authorList>
    </citation>
    <scope>NUCLEOTIDE SEQUENCE</scope>
    <source>
        <strain evidence="3">DSM 15558</strain>
    </source>
</reference>
<feature type="transmembrane region" description="Helical" evidence="1">
    <location>
        <begin position="217"/>
        <end position="234"/>
    </location>
</feature>
<dbReference type="InterPro" id="IPR050879">
    <property type="entry name" value="Acyltransferase_3"/>
</dbReference>
<accession>A0A9Q4PV68</accession>
<dbReference type="AlphaFoldDB" id="A0A9Q4PV68"/>
<feature type="transmembrane region" description="Helical" evidence="1">
    <location>
        <begin position="240"/>
        <end position="259"/>
    </location>
</feature>
<proteinExistence type="predicted"/>
<dbReference type="GO" id="GO:0016747">
    <property type="term" value="F:acyltransferase activity, transferring groups other than amino-acyl groups"/>
    <property type="evidence" value="ECO:0007669"/>
    <property type="project" value="InterPro"/>
</dbReference>
<feature type="domain" description="Acyltransferase 3" evidence="2">
    <location>
        <begin position="1"/>
        <end position="321"/>
    </location>
</feature>
<dbReference type="InterPro" id="IPR002656">
    <property type="entry name" value="Acyl_transf_3_dom"/>
</dbReference>
<keyword evidence="1" id="KW-0472">Membrane</keyword>
<feature type="transmembrane region" description="Helical" evidence="1">
    <location>
        <begin position="187"/>
        <end position="205"/>
    </location>
</feature>
<keyword evidence="1" id="KW-1133">Transmembrane helix</keyword>
<dbReference type="GO" id="GO:0000271">
    <property type="term" value="P:polysaccharide biosynthetic process"/>
    <property type="evidence" value="ECO:0007669"/>
    <property type="project" value="TreeGrafter"/>
</dbReference>
<keyword evidence="3" id="KW-0808">Transferase</keyword>
<dbReference type="PANTHER" id="PTHR23028:SF53">
    <property type="entry name" value="ACYL_TRANSF_3 DOMAIN-CONTAINING PROTEIN"/>
    <property type="match status" value="1"/>
</dbReference>
<keyword evidence="1" id="KW-0812">Transmembrane</keyword>
<evidence type="ECO:0000313" key="4">
    <source>
        <dbReference type="Proteomes" id="UP001143747"/>
    </source>
</evidence>
<organism evidence="3 4">
    <name type="scientific">Methanogenium marinum</name>
    <dbReference type="NCBI Taxonomy" id="348610"/>
    <lineage>
        <taxon>Archaea</taxon>
        <taxon>Methanobacteriati</taxon>
        <taxon>Methanobacteriota</taxon>
        <taxon>Stenosarchaea group</taxon>
        <taxon>Methanomicrobia</taxon>
        <taxon>Methanomicrobiales</taxon>
        <taxon>Methanomicrobiaceae</taxon>
        <taxon>Methanogenium</taxon>
    </lineage>
</organism>
<dbReference type="RefSeq" id="WP_274923944.1">
    <property type="nucleotide sequence ID" value="NZ_JAKELO010000002.1"/>
</dbReference>
<feature type="transmembrane region" description="Helical" evidence="1">
    <location>
        <begin position="271"/>
        <end position="295"/>
    </location>
</feature>
<dbReference type="Proteomes" id="UP001143747">
    <property type="component" value="Unassembled WGS sequence"/>
</dbReference>
<evidence type="ECO:0000313" key="3">
    <source>
        <dbReference type="EMBL" id="MDE4907284.1"/>
    </source>
</evidence>
<gene>
    <name evidence="3" type="ORF">L0665_01420</name>
</gene>
<feature type="transmembrane region" description="Helical" evidence="1">
    <location>
        <begin position="139"/>
        <end position="157"/>
    </location>
</feature>
<keyword evidence="3" id="KW-0012">Acyltransferase</keyword>
<feature type="transmembrane region" description="Helical" evidence="1">
    <location>
        <begin position="34"/>
        <end position="56"/>
    </location>
</feature>
<dbReference type="GO" id="GO:0016020">
    <property type="term" value="C:membrane"/>
    <property type="evidence" value="ECO:0007669"/>
    <property type="project" value="TreeGrafter"/>
</dbReference>
<evidence type="ECO:0000259" key="2">
    <source>
        <dbReference type="Pfam" id="PF01757"/>
    </source>
</evidence>
<feature type="transmembrane region" description="Helical" evidence="1">
    <location>
        <begin position="301"/>
        <end position="323"/>
    </location>
</feature>